<dbReference type="OrthoDB" id="9807213at2"/>
<dbReference type="InterPro" id="IPR020103">
    <property type="entry name" value="PsdUridine_synth_cat_dom_sf"/>
</dbReference>
<evidence type="ECO:0000256" key="3">
    <source>
        <dbReference type="PROSITE-ProRule" id="PRU00182"/>
    </source>
</evidence>
<dbReference type="Gene3D" id="3.30.70.1560">
    <property type="entry name" value="Alpha-L RNA-binding motif"/>
    <property type="match status" value="1"/>
</dbReference>
<dbReference type="SUPFAM" id="SSF55120">
    <property type="entry name" value="Pseudouridine synthase"/>
    <property type="match status" value="1"/>
</dbReference>
<comment type="caution">
    <text evidence="6">The sequence shown here is derived from an EMBL/GenBank/DDBJ whole genome shotgun (WGS) entry which is preliminary data.</text>
</comment>
<dbReference type="SUPFAM" id="SSF55174">
    <property type="entry name" value="Alpha-L RNA-binding motif"/>
    <property type="match status" value="1"/>
</dbReference>
<dbReference type="AlphaFoldDB" id="A0A2P7MQZ3"/>
<dbReference type="GO" id="GO:0003723">
    <property type="term" value="F:RNA binding"/>
    <property type="evidence" value="ECO:0007669"/>
    <property type="project" value="UniProtKB-KW"/>
</dbReference>
<dbReference type="InterPro" id="IPR006145">
    <property type="entry name" value="PsdUridine_synth_RsuA/RluA"/>
</dbReference>
<evidence type="ECO:0000313" key="6">
    <source>
        <dbReference type="EMBL" id="PSJ03644.1"/>
    </source>
</evidence>
<dbReference type="Gene3D" id="3.30.70.580">
    <property type="entry name" value="Pseudouridine synthase I, catalytic domain, N-terminal subdomain"/>
    <property type="match status" value="1"/>
</dbReference>
<proteinExistence type="inferred from homology"/>
<dbReference type="CDD" id="cd00165">
    <property type="entry name" value="S4"/>
    <property type="match status" value="1"/>
</dbReference>
<dbReference type="NCBIfam" id="TIGR00093">
    <property type="entry name" value="pseudouridine synthase"/>
    <property type="match status" value="1"/>
</dbReference>
<organism evidence="6 7">
    <name type="scientific">Cyanobium usitatum str. Tous</name>
    <dbReference type="NCBI Taxonomy" id="2116684"/>
    <lineage>
        <taxon>Bacteria</taxon>
        <taxon>Bacillati</taxon>
        <taxon>Cyanobacteriota</taxon>
        <taxon>Cyanophyceae</taxon>
        <taxon>Synechococcales</taxon>
        <taxon>Prochlorococcaceae</taxon>
        <taxon>Cyanobium</taxon>
    </lineage>
</organism>
<gene>
    <name evidence="6" type="ORF">C7K55_12335</name>
</gene>
<dbReference type="InterPro" id="IPR000748">
    <property type="entry name" value="PsdUridine_synth_RsuA/RluB/E/F"/>
</dbReference>
<dbReference type="GO" id="GO:0000455">
    <property type="term" value="P:enzyme-directed rRNA pseudouridine synthesis"/>
    <property type="evidence" value="ECO:0007669"/>
    <property type="project" value="UniProtKB-ARBA"/>
</dbReference>
<dbReference type="GO" id="GO:0120159">
    <property type="term" value="F:rRNA pseudouridine synthase activity"/>
    <property type="evidence" value="ECO:0007669"/>
    <property type="project" value="UniProtKB-ARBA"/>
</dbReference>
<evidence type="ECO:0000256" key="4">
    <source>
        <dbReference type="RuleBase" id="RU003887"/>
    </source>
</evidence>
<keyword evidence="3" id="KW-0694">RNA-binding</keyword>
<dbReference type="CDD" id="cd02870">
    <property type="entry name" value="PseudoU_synth_RsuA_like"/>
    <property type="match status" value="1"/>
</dbReference>
<dbReference type="RefSeq" id="WP_106633066.1">
    <property type="nucleotide sequence ID" value="NZ_PXXO01000019.1"/>
</dbReference>
<evidence type="ECO:0000256" key="2">
    <source>
        <dbReference type="ARBA" id="ARBA00023235"/>
    </source>
</evidence>
<dbReference type="FunFam" id="3.10.290.10:FF:000003">
    <property type="entry name" value="Pseudouridine synthase"/>
    <property type="match status" value="1"/>
</dbReference>
<dbReference type="EC" id="5.4.99.-" evidence="4"/>
<dbReference type="PANTHER" id="PTHR47683">
    <property type="entry name" value="PSEUDOURIDINE SYNTHASE FAMILY PROTEIN-RELATED"/>
    <property type="match status" value="1"/>
</dbReference>
<protein>
    <recommendedName>
        <fullName evidence="4">Pseudouridine synthase</fullName>
        <ecNumber evidence="4">5.4.99.-</ecNumber>
    </recommendedName>
</protein>
<dbReference type="SMART" id="SM00363">
    <property type="entry name" value="S4"/>
    <property type="match status" value="1"/>
</dbReference>
<feature type="domain" description="RNA-binding S4" evidence="5">
    <location>
        <begin position="4"/>
        <end position="61"/>
    </location>
</feature>
<dbReference type="Proteomes" id="UP000243002">
    <property type="component" value="Unassembled WGS sequence"/>
</dbReference>
<keyword evidence="7" id="KW-1185">Reference proteome</keyword>
<dbReference type="PANTHER" id="PTHR47683:SF2">
    <property type="entry name" value="RNA-BINDING S4 DOMAIN-CONTAINING PROTEIN"/>
    <property type="match status" value="1"/>
</dbReference>
<dbReference type="Gene3D" id="3.10.290.10">
    <property type="entry name" value="RNA-binding S4 domain"/>
    <property type="match status" value="1"/>
</dbReference>
<comment type="similarity">
    <text evidence="1 4">Belongs to the pseudouridine synthase RsuA family.</text>
</comment>
<dbReference type="EMBL" id="PXXO01000019">
    <property type="protein sequence ID" value="PSJ03644.1"/>
    <property type="molecule type" value="Genomic_DNA"/>
</dbReference>
<accession>A0A2P7MQZ3</accession>
<dbReference type="InterPro" id="IPR020094">
    <property type="entry name" value="TruA/RsuA/RluB/E/F_N"/>
</dbReference>
<dbReference type="Pfam" id="PF01479">
    <property type="entry name" value="S4"/>
    <property type="match status" value="1"/>
</dbReference>
<dbReference type="InterPro" id="IPR050343">
    <property type="entry name" value="RsuA_PseudoU_synthase"/>
</dbReference>
<evidence type="ECO:0000256" key="1">
    <source>
        <dbReference type="ARBA" id="ARBA00008348"/>
    </source>
</evidence>
<evidence type="ECO:0000313" key="7">
    <source>
        <dbReference type="Proteomes" id="UP000243002"/>
    </source>
</evidence>
<keyword evidence="2 4" id="KW-0413">Isomerase</keyword>
<name>A0A2P7MQZ3_9CYAN</name>
<reference evidence="6 7" key="1">
    <citation type="journal article" date="2018" name="Environ. Microbiol.">
        <title>Ecological and genomic features of two widespread freshwater picocyanobacteria.</title>
        <authorList>
            <person name="Cabello-Yeves P.J."/>
            <person name="Picazo A."/>
            <person name="Camacho A."/>
            <person name="Callieri C."/>
            <person name="Rosselli R."/>
            <person name="Roda-Garcia J.J."/>
            <person name="Coutinho F.H."/>
            <person name="Rodriguez-Valera F."/>
        </authorList>
    </citation>
    <scope>NUCLEOTIDE SEQUENCE [LARGE SCALE GENOMIC DNA]</scope>
    <source>
        <strain evidence="6 7">Tous</strain>
    </source>
</reference>
<dbReference type="InterPro" id="IPR036986">
    <property type="entry name" value="S4_RNA-bd_sf"/>
</dbReference>
<dbReference type="InterPro" id="IPR042092">
    <property type="entry name" value="PsdUridine_s_RsuA/RluB/E/F_cat"/>
</dbReference>
<evidence type="ECO:0000259" key="5">
    <source>
        <dbReference type="SMART" id="SM00363"/>
    </source>
</evidence>
<dbReference type="InterPro" id="IPR018496">
    <property type="entry name" value="PsdUridine_synth_RsuA/RluB_CS"/>
</dbReference>
<dbReference type="InterPro" id="IPR002942">
    <property type="entry name" value="S4_RNA-bd"/>
</dbReference>
<dbReference type="Pfam" id="PF00849">
    <property type="entry name" value="PseudoU_synth_2"/>
    <property type="match status" value="1"/>
</dbReference>
<dbReference type="PROSITE" id="PS50889">
    <property type="entry name" value="S4"/>
    <property type="match status" value="1"/>
</dbReference>
<sequence length="243" mass="26998">MATERLQKLIANAGLCSRRQAEQLLNQGLVQVNGAVAQLGDRADPERDRITVRGEPLAARPQPLLLLLNKPVGVVCSCHDPEGRTTVLDLLPAELRHGSGLHPVGRLDANSRGALLLSNQGEVTLRLTHPRYGHRKTYRVWVKGQPEDRVLERWAAGVPLDGQASQPVGLMLIQRRPQATEIELRMGEGRNRQIRRTAEALGHPVLDLQRLAIGPLQLGALPEGRWRRLDRQEWQLLNSTPPP</sequence>
<dbReference type="PROSITE" id="PS01149">
    <property type="entry name" value="PSI_RSU"/>
    <property type="match status" value="1"/>
</dbReference>